<dbReference type="PANTHER" id="PTHR32089">
    <property type="entry name" value="METHYL-ACCEPTING CHEMOTAXIS PROTEIN MCPB"/>
    <property type="match status" value="1"/>
</dbReference>
<dbReference type="PROSITE" id="PS50111">
    <property type="entry name" value="CHEMOTAXIS_TRANSDUC_2"/>
    <property type="match status" value="1"/>
</dbReference>
<evidence type="ECO:0000256" key="1">
    <source>
        <dbReference type="ARBA" id="ARBA00004429"/>
    </source>
</evidence>
<evidence type="ECO:0000259" key="7">
    <source>
        <dbReference type="PROSITE" id="PS50111"/>
    </source>
</evidence>
<organism evidence="10 11">
    <name type="scientific">Terasakiella brassicae</name>
    <dbReference type="NCBI Taxonomy" id="1634917"/>
    <lineage>
        <taxon>Bacteria</taxon>
        <taxon>Pseudomonadati</taxon>
        <taxon>Pseudomonadota</taxon>
        <taxon>Alphaproteobacteria</taxon>
        <taxon>Rhodospirillales</taxon>
        <taxon>Terasakiellaceae</taxon>
        <taxon>Terasakiella</taxon>
    </lineage>
</organism>
<dbReference type="CDD" id="cd06225">
    <property type="entry name" value="HAMP"/>
    <property type="match status" value="1"/>
</dbReference>
<feature type="domain" description="Methyl-accepting transducer" evidence="7">
    <location>
        <begin position="439"/>
        <end position="682"/>
    </location>
</feature>
<dbReference type="InterPro" id="IPR000727">
    <property type="entry name" value="T_SNARE_dom"/>
</dbReference>
<sequence length="713" mass="76851">MQTGVGFFTLSKKIPSLVIGAALLSTLAIGISSVLSGSSILEEASKTRLEALTASRATQINEIFQRLKTDLNLLGQTPSTIKGVVSFTMGFGSSGRSGLRKKYITNNPTPEDRKAYDGEDDFSFYGQQHKQNHPYFRSLIESYGYPELMLFDLKGNMIYSVNKRDDFASKIIKKDEPDSPLKTLVQTLIDEKKTDLVLAADYFSYPSLAGQKAAFAGRGIFAQDGNLEGVIVLQVPDKGINAILGDRSGLGESGRMMLVGNDGLLRGTSTGPGTSKLDLPVLSAAKSQKFATDVSVSEDGRNTLYAAQTVSFFDKVWFVLSEQEMDEILKPAHDLSNRILITSVALFILIGAVGMYASRSIVSPLQKITQAMMNIANGDLEQETPALSRSDEIGSMAHAVEVFKNNEKEAVYLRQSQEAERIRSEADKMQAMLEIADGLEQRTGEAIQQMNTVIEMLKSNSSEMAQTSQATRTKAQDVQSFAQTTSLNVSTVASATQQLKESSLEIAHEMDKATHTTKDASEAVSGAMQVVEGLSQSVESIGDIVELIQNIAEQTNLLSLNATIEAARAGEAGKGFSVVASEVKGLAMQTADATEGVSEKIAQINSETELVIKALKDISDKVFEVQNASVGIASATEEQNTSIDDINQSVGEASSGTQHISDYMEDLTQHSEETNASVENMHTAIGELAHSFTVLGNEIDAFVSSIRNTSNKG</sequence>
<dbReference type="Proteomes" id="UP000632498">
    <property type="component" value="Unassembled WGS sequence"/>
</dbReference>
<keyword evidence="2" id="KW-1003">Cell membrane</keyword>
<dbReference type="Pfam" id="PF00015">
    <property type="entry name" value="MCPsignal"/>
    <property type="match status" value="1"/>
</dbReference>
<protein>
    <recommendedName>
        <fullName evidence="12">Chemotaxis protein</fullName>
    </recommendedName>
</protein>
<feature type="transmembrane region" description="Helical" evidence="6">
    <location>
        <begin position="339"/>
        <end position="357"/>
    </location>
</feature>
<evidence type="ECO:0000313" key="10">
    <source>
        <dbReference type="EMBL" id="GGF70366.1"/>
    </source>
</evidence>
<keyword evidence="2" id="KW-0997">Cell inner membrane</keyword>
<dbReference type="GO" id="GO:0005886">
    <property type="term" value="C:plasma membrane"/>
    <property type="evidence" value="ECO:0007669"/>
    <property type="project" value="UniProtKB-SubCell"/>
</dbReference>
<evidence type="ECO:0008006" key="12">
    <source>
        <dbReference type="Google" id="ProtNLM"/>
    </source>
</evidence>
<dbReference type="SMART" id="SM00304">
    <property type="entry name" value="HAMP"/>
    <property type="match status" value="2"/>
</dbReference>
<name>A0A917FFD7_9PROT</name>
<evidence type="ECO:0000256" key="2">
    <source>
        <dbReference type="ARBA" id="ARBA00022519"/>
    </source>
</evidence>
<proteinExistence type="inferred from homology"/>
<evidence type="ECO:0000259" key="8">
    <source>
        <dbReference type="PROSITE" id="PS50192"/>
    </source>
</evidence>
<comment type="subcellular location">
    <subcellularLocation>
        <location evidence="1">Cell inner membrane</location>
        <topology evidence="1">Multi-pass membrane protein</topology>
    </subcellularLocation>
</comment>
<dbReference type="RefSeq" id="WP_188665886.1">
    <property type="nucleotide sequence ID" value="NZ_BMHV01000019.1"/>
</dbReference>
<accession>A0A917FFD7</accession>
<dbReference type="Pfam" id="PF00672">
    <property type="entry name" value="HAMP"/>
    <property type="match status" value="1"/>
</dbReference>
<keyword evidence="6" id="KW-0812">Transmembrane</keyword>
<comment type="caution">
    <text evidence="10">The sequence shown here is derived from an EMBL/GenBank/DDBJ whole genome shotgun (WGS) entry which is preliminary data.</text>
</comment>
<evidence type="ECO:0000313" key="11">
    <source>
        <dbReference type="Proteomes" id="UP000632498"/>
    </source>
</evidence>
<feature type="domain" description="T-SNARE coiled-coil homology" evidence="8">
    <location>
        <begin position="613"/>
        <end position="667"/>
    </location>
</feature>
<dbReference type="Gene3D" id="1.10.287.950">
    <property type="entry name" value="Methyl-accepting chemotaxis protein"/>
    <property type="match status" value="1"/>
</dbReference>
<feature type="domain" description="HAMP" evidence="9">
    <location>
        <begin position="359"/>
        <end position="412"/>
    </location>
</feature>
<reference evidence="10" key="1">
    <citation type="journal article" date="2014" name="Int. J. Syst. Evol. Microbiol.">
        <title>Complete genome sequence of Corynebacterium casei LMG S-19264T (=DSM 44701T), isolated from a smear-ripened cheese.</title>
        <authorList>
            <consortium name="US DOE Joint Genome Institute (JGI-PGF)"/>
            <person name="Walter F."/>
            <person name="Albersmeier A."/>
            <person name="Kalinowski J."/>
            <person name="Ruckert C."/>
        </authorList>
    </citation>
    <scope>NUCLEOTIDE SEQUENCE</scope>
    <source>
        <strain evidence="10">CGMCC 1.15254</strain>
    </source>
</reference>
<evidence type="ECO:0000256" key="6">
    <source>
        <dbReference type="SAM" id="Phobius"/>
    </source>
</evidence>
<dbReference type="SMART" id="SM00283">
    <property type="entry name" value="MA"/>
    <property type="match status" value="1"/>
</dbReference>
<evidence type="ECO:0000256" key="3">
    <source>
        <dbReference type="ARBA" id="ARBA00023224"/>
    </source>
</evidence>
<dbReference type="PROSITE" id="PS50885">
    <property type="entry name" value="HAMP"/>
    <property type="match status" value="1"/>
</dbReference>
<dbReference type="PANTHER" id="PTHR32089:SF112">
    <property type="entry name" value="LYSOZYME-LIKE PROTEIN-RELATED"/>
    <property type="match status" value="1"/>
</dbReference>
<dbReference type="PROSITE" id="PS50192">
    <property type="entry name" value="T_SNARE"/>
    <property type="match status" value="1"/>
</dbReference>
<reference evidence="10" key="2">
    <citation type="submission" date="2020-09" db="EMBL/GenBank/DDBJ databases">
        <authorList>
            <person name="Sun Q."/>
            <person name="Zhou Y."/>
        </authorList>
    </citation>
    <scope>NUCLEOTIDE SEQUENCE</scope>
    <source>
        <strain evidence="10">CGMCC 1.15254</strain>
    </source>
</reference>
<dbReference type="InterPro" id="IPR004089">
    <property type="entry name" value="MCPsignal_dom"/>
</dbReference>
<dbReference type="AlphaFoldDB" id="A0A917FFD7"/>
<evidence type="ECO:0000256" key="5">
    <source>
        <dbReference type="PROSITE-ProRule" id="PRU00284"/>
    </source>
</evidence>
<evidence type="ECO:0000259" key="9">
    <source>
        <dbReference type="PROSITE" id="PS50885"/>
    </source>
</evidence>
<keyword evidence="6" id="KW-1133">Transmembrane helix</keyword>
<dbReference type="GO" id="GO:0007165">
    <property type="term" value="P:signal transduction"/>
    <property type="evidence" value="ECO:0007669"/>
    <property type="project" value="UniProtKB-KW"/>
</dbReference>
<evidence type="ECO:0000256" key="4">
    <source>
        <dbReference type="ARBA" id="ARBA00029447"/>
    </source>
</evidence>
<keyword evidence="3 5" id="KW-0807">Transducer</keyword>
<dbReference type="EMBL" id="BMHV01000019">
    <property type="protein sequence ID" value="GGF70366.1"/>
    <property type="molecule type" value="Genomic_DNA"/>
</dbReference>
<dbReference type="Gene3D" id="6.10.340.10">
    <property type="match status" value="1"/>
</dbReference>
<keyword evidence="11" id="KW-1185">Reference proteome</keyword>
<dbReference type="SUPFAM" id="SSF58104">
    <property type="entry name" value="Methyl-accepting chemotaxis protein (MCP) signaling domain"/>
    <property type="match status" value="1"/>
</dbReference>
<dbReference type="InterPro" id="IPR003660">
    <property type="entry name" value="HAMP_dom"/>
</dbReference>
<gene>
    <name evidence="10" type="ORF">GCM10011332_25460</name>
</gene>
<keyword evidence="6" id="KW-0472">Membrane</keyword>
<comment type="similarity">
    <text evidence="4">Belongs to the methyl-accepting chemotaxis (MCP) protein family.</text>
</comment>